<accession>A0A166I441</accession>
<feature type="compositionally biased region" description="Basic and acidic residues" evidence="1">
    <location>
        <begin position="215"/>
        <end position="225"/>
    </location>
</feature>
<reference evidence="2 3" key="1">
    <citation type="journal article" date="2016" name="Mol. Biol. Evol.">
        <title>Comparative Genomics of Early-Diverging Mushroom-Forming Fungi Provides Insights into the Origins of Lignocellulose Decay Capabilities.</title>
        <authorList>
            <person name="Nagy L.G."/>
            <person name="Riley R."/>
            <person name="Tritt A."/>
            <person name="Adam C."/>
            <person name="Daum C."/>
            <person name="Floudas D."/>
            <person name="Sun H."/>
            <person name="Yadav J.S."/>
            <person name="Pangilinan J."/>
            <person name="Larsson K.H."/>
            <person name="Matsuura K."/>
            <person name="Barry K."/>
            <person name="Labutti K."/>
            <person name="Kuo R."/>
            <person name="Ohm R.A."/>
            <person name="Bhattacharya S.S."/>
            <person name="Shirouzu T."/>
            <person name="Yoshinaga Y."/>
            <person name="Martin F.M."/>
            <person name="Grigoriev I.V."/>
            <person name="Hibbett D.S."/>
        </authorList>
    </citation>
    <scope>NUCLEOTIDE SEQUENCE [LARGE SCALE GENOMIC DNA]</scope>
    <source>
        <strain evidence="2 3">CBS 109695</strain>
    </source>
</reference>
<dbReference type="Proteomes" id="UP000076532">
    <property type="component" value="Unassembled WGS sequence"/>
</dbReference>
<organism evidence="2 3">
    <name type="scientific">Athelia psychrophila</name>
    <dbReference type="NCBI Taxonomy" id="1759441"/>
    <lineage>
        <taxon>Eukaryota</taxon>
        <taxon>Fungi</taxon>
        <taxon>Dikarya</taxon>
        <taxon>Basidiomycota</taxon>
        <taxon>Agaricomycotina</taxon>
        <taxon>Agaricomycetes</taxon>
        <taxon>Agaricomycetidae</taxon>
        <taxon>Atheliales</taxon>
        <taxon>Atheliaceae</taxon>
        <taxon>Athelia</taxon>
    </lineage>
</organism>
<feature type="region of interest" description="Disordered" evidence="1">
    <location>
        <begin position="20"/>
        <end position="80"/>
    </location>
</feature>
<feature type="region of interest" description="Disordered" evidence="1">
    <location>
        <begin position="100"/>
        <end position="155"/>
    </location>
</feature>
<evidence type="ECO:0000313" key="3">
    <source>
        <dbReference type="Proteomes" id="UP000076532"/>
    </source>
</evidence>
<feature type="region of interest" description="Disordered" evidence="1">
    <location>
        <begin position="179"/>
        <end position="239"/>
    </location>
</feature>
<name>A0A166I441_9AGAM</name>
<keyword evidence="3" id="KW-1185">Reference proteome</keyword>
<feature type="compositionally biased region" description="Basic and acidic residues" evidence="1">
    <location>
        <begin position="180"/>
        <end position="204"/>
    </location>
</feature>
<evidence type="ECO:0000256" key="1">
    <source>
        <dbReference type="SAM" id="MobiDB-lite"/>
    </source>
</evidence>
<gene>
    <name evidence="2" type="ORF">FIBSPDRAFT_955404</name>
</gene>
<proteinExistence type="predicted"/>
<dbReference type="EMBL" id="KV417563">
    <property type="protein sequence ID" value="KZP19523.1"/>
    <property type="molecule type" value="Genomic_DNA"/>
</dbReference>
<evidence type="ECO:0000313" key="2">
    <source>
        <dbReference type="EMBL" id="KZP19523.1"/>
    </source>
</evidence>
<feature type="compositionally biased region" description="Low complexity" evidence="1">
    <location>
        <begin position="35"/>
        <end position="55"/>
    </location>
</feature>
<sequence>MEGNTNRDRVRAPIRCHRSLLTLYSSSHSPPPSPAGKSAGPRNTNNTPNPKKNTTSGKATSAYQICVPTRGSERSISSYPPGNAISITSVARFPHAPALKGEPYDVGDPLGGQEYEGASRPTYPPGSGPFRSGPVPNPPARLHWGARRSTSQTKLGRVWRGQMALRDLHTGNTHIFQADRSSRHDRISEQREKEKRAMEEKEVAEQEAANANAKLEQEQEQRTWEEEVQECDPTSSSMTIGRSEAQVRRFRSSSLLLLPPPPQRISGRAGWGCSEQDPAALAVALAPPPSYCNVAGFPPHH</sequence>
<protein>
    <submittedName>
        <fullName evidence="2">Uncharacterized protein</fullName>
    </submittedName>
</protein>
<dbReference type="AlphaFoldDB" id="A0A166I441"/>